<feature type="compositionally biased region" description="Low complexity" evidence="2">
    <location>
        <begin position="231"/>
        <end position="245"/>
    </location>
</feature>
<feature type="compositionally biased region" description="Polar residues" evidence="2">
    <location>
        <begin position="211"/>
        <end position="222"/>
    </location>
</feature>
<dbReference type="InterPro" id="IPR018554">
    <property type="entry name" value="FRQ"/>
</dbReference>
<feature type="region of interest" description="Disordered" evidence="2">
    <location>
        <begin position="1"/>
        <end position="127"/>
    </location>
</feature>
<evidence type="ECO:0000313" key="3">
    <source>
        <dbReference type="EMBL" id="ROV95600.1"/>
    </source>
</evidence>
<dbReference type="Proteomes" id="UP000284375">
    <property type="component" value="Unassembled WGS sequence"/>
</dbReference>
<dbReference type="EMBL" id="LJZO01000023">
    <property type="protein sequence ID" value="ROV95600.1"/>
    <property type="molecule type" value="Genomic_DNA"/>
</dbReference>
<proteinExistence type="predicted"/>
<dbReference type="GO" id="GO:0005737">
    <property type="term" value="C:cytoplasm"/>
    <property type="evidence" value="ECO:0007669"/>
    <property type="project" value="InterPro"/>
</dbReference>
<feature type="compositionally biased region" description="Polar residues" evidence="2">
    <location>
        <begin position="915"/>
        <end position="924"/>
    </location>
</feature>
<feature type="coiled-coil region" evidence="1">
    <location>
        <begin position="142"/>
        <end position="169"/>
    </location>
</feature>
<organism evidence="3 4">
    <name type="scientific">Cytospora chrysosperma</name>
    <name type="common">Cytospora canker fungus</name>
    <name type="synonym">Sphaeria chrysosperma</name>
    <dbReference type="NCBI Taxonomy" id="252740"/>
    <lineage>
        <taxon>Eukaryota</taxon>
        <taxon>Fungi</taxon>
        <taxon>Dikarya</taxon>
        <taxon>Ascomycota</taxon>
        <taxon>Pezizomycotina</taxon>
        <taxon>Sordariomycetes</taxon>
        <taxon>Sordariomycetidae</taxon>
        <taxon>Diaporthales</taxon>
        <taxon>Cytosporaceae</taxon>
        <taxon>Cytospora</taxon>
    </lineage>
</organism>
<feature type="compositionally biased region" description="Polar residues" evidence="2">
    <location>
        <begin position="70"/>
        <end position="87"/>
    </location>
</feature>
<protein>
    <recommendedName>
        <fullName evidence="5">Frequency clock protein</fullName>
    </recommendedName>
</protein>
<feature type="compositionally biased region" description="Polar residues" evidence="2">
    <location>
        <begin position="334"/>
        <end position="355"/>
    </location>
</feature>
<dbReference type="AlphaFoldDB" id="A0A423VWY9"/>
<dbReference type="OrthoDB" id="2536795at2759"/>
<comment type="caution">
    <text evidence="3">The sequence shown here is derived from an EMBL/GenBank/DDBJ whole genome shotgun (WGS) entry which is preliminary data.</text>
</comment>
<feature type="region of interest" description="Disordered" evidence="2">
    <location>
        <begin position="836"/>
        <end position="881"/>
    </location>
</feature>
<dbReference type="Pfam" id="PF09421">
    <property type="entry name" value="FRQ"/>
    <property type="match status" value="1"/>
</dbReference>
<feature type="region of interest" description="Disordered" evidence="2">
    <location>
        <begin position="204"/>
        <end position="257"/>
    </location>
</feature>
<feature type="compositionally biased region" description="Basic and acidic residues" evidence="2">
    <location>
        <begin position="414"/>
        <end position="428"/>
    </location>
</feature>
<feature type="compositionally biased region" description="Basic and acidic residues" evidence="2">
    <location>
        <begin position="392"/>
        <end position="404"/>
    </location>
</feature>
<keyword evidence="1" id="KW-0175">Coiled coil</keyword>
<feature type="compositionally biased region" description="Low complexity" evidence="2">
    <location>
        <begin position="601"/>
        <end position="619"/>
    </location>
</feature>
<sequence>MPNSRDISQGSLPLPPNARGHPMPRRASPENSVTLRHHRFARDASMKPPTGTNVSPGSPPRRDSSGESHLTGQSDPKNWFDRSNQNAPAAFDHATMDVDPPFYQKQSDSSNEEMNNPGRESAYPYGSSALQFQRTTAQSSSAEDFRSVIDDLTIENKRLKEALKKYKNFGRDLLREDKLFELKIHGLSRKKKRELEATLRDFATSLPGSPAASSQRAKSSSTKHVDRLKGSSSNSKHASTSSSHSRPVDSAYASMSTGPSSIGLTNASSGSFSMPWLARARSAADRKVESYLQDIPEGLFPRPITLTEKDKKKLVVRRLEQLFTGKTLQRRDVSNNQSVTMTTQTGGGMSPTTPQALEPSREARIQSPKLGKKRHTTEDMSMSHSNCEDETQGDRTGDSNEHIGNDSPPTADPPEQRATRPLDLDPDRAQVPSENMQYIRHLGVTAPEYLSQTKFKPQDVSIDADGWIHLNLLCSLAQLHILNVTPDYIRSAVSEKSAKFQLSRDGRKIRWRGGIEGTKFSSDSSGGSSQRSPETENTDVSNGEGQRKRQKTSAHGSVSSGRTQTKMRPQKSTASDGFHYKPFFTRNHSSSADTSMDDTASDYGAGENSNFSPAFASGSGSPGRKKRRRDGAIIYYTGAPFCTDLSGDPGDLSPTTYLTSSQEQETTLSHEETPVISRTISGSSLSFRPLVDGPEQMDLSNEGLELFTSETDQSEEDDGFGFAWSDEPEKLQLKPLEAHLEPCGLGGVTPDDHFAVVVVTRHPLNCQPTGRPGMIRSGSDETTGSVASRIATLTTTSPRTPNPQSTDCPSNIQVQTIAKRYKPLKPMALPPPAMFYPPFTDTTESEGSEVDEGYSDEDDSESKLNDSASVSPLAIPHQPNDIFSGMGVLDYGEEEGMDISTGISPKGPFVRGARKTSSGSNQPGGSFGRGAGLQPDSSGATAGEESGYSSSQSGMEEER</sequence>
<feature type="region of interest" description="Disordered" evidence="2">
    <location>
        <begin position="513"/>
        <end position="627"/>
    </location>
</feature>
<feature type="compositionally biased region" description="Acidic residues" evidence="2">
    <location>
        <begin position="843"/>
        <end position="860"/>
    </location>
</feature>
<gene>
    <name evidence="3" type="ORF">VSDG_05377</name>
</gene>
<dbReference type="GO" id="GO:0006355">
    <property type="term" value="P:regulation of DNA-templated transcription"/>
    <property type="evidence" value="ECO:0007669"/>
    <property type="project" value="InterPro"/>
</dbReference>
<feature type="region of interest" description="Disordered" evidence="2">
    <location>
        <begin position="330"/>
        <end position="429"/>
    </location>
</feature>
<evidence type="ECO:0000256" key="2">
    <source>
        <dbReference type="SAM" id="MobiDB-lite"/>
    </source>
</evidence>
<dbReference type="GO" id="GO:0005634">
    <property type="term" value="C:nucleus"/>
    <property type="evidence" value="ECO:0007669"/>
    <property type="project" value="InterPro"/>
</dbReference>
<name>A0A423VWY9_CYTCH</name>
<feature type="compositionally biased region" description="Polar residues" evidence="2">
    <location>
        <begin position="553"/>
        <end position="575"/>
    </location>
</feature>
<reference evidence="3 4" key="1">
    <citation type="submission" date="2015-09" db="EMBL/GenBank/DDBJ databases">
        <title>Host preference determinants of Valsa canker pathogens revealed by comparative genomics.</title>
        <authorList>
            <person name="Yin Z."/>
            <person name="Huang L."/>
        </authorList>
    </citation>
    <scope>NUCLEOTIDE SEQUENCE [LARGE SCALE GENOMIC DNA]</scope>
    <source>
        <strain evidence="3 4">YSFL</strain>
    </source>
</reference>
<evidence type="ECO:0000256" key="1">
    <source>
        <dbReference type="SAM" id="Coils"/>
    </source>
</evidence>
<feature type="compositionally biased region" description="Polar residues" evidence="2">
    <location>
        <begin position="104"/>
        <end position="114"/>
    </location>
</feature>
<accession>A0A423VWY9</accession>
<feature type="compositionally biased region" description="Polar residues" evidence="2">
    <location>
        <begin position="1"/>
        <end position="11"/>
    </location>
</feature>
<evidence type="ECO:0000313" key="4">
    <source>
        <dbReference type="Proteomes" id="UP000284375"/>
    </source>
</evidence>
<keyword evidence="4" id="KW-1185">Reference proteome</keyword>
<dbReference type="STRING" id="252740.A0A423VWY9"/>
<feature type="region of interest" description="Disordered" evidence="2">
    <location>
        <begin position="897"/>
        <end position="959"/>
    </location>
</feature>
<feature type="compositionally biased region" description="Low complexity" evidence="2">
    <location>
        <begin position="943"/>
        <end position="959"/>
    </location>
</feature>
<evidence type="ECO:0008006" key="5">
    <source>
        <dbReference type="Google" id="ProtNLM"/>
    </source>
</evidence>
<dbReference type="GO" id="GO:0007623">
    <property type="term" value="P:circadian rhythm"/>
    <property type="evidence" value="ECO:0007669"/>
    <property type="project" value="InterPro"/>
</dbReference>